<proteinExistence type="predicted"/>
<dbReference type="GO" id="GO:0006886">
    <property type="term" value="P:intracellular protein transport"/>
    <property type="evidence" value="ECO:0007669"/>
    <property type="project" value="InterPro"/>
</dbReference>
<dbReference type="InterPro" id="IPR027417">
    <property type="entry name" value="P-loop_NTPase"/>
</dbReference>
<evidence type="ECO:0000313" key="3">
    <source>
        <dbReference type="Proteomes" id="UP000272942"/>
    </source>
</evidence>
<dbReference type="Gene3D" id="3.40.50.300">
    <property type="entry name" value="P-loop containing nucleotide triphosphate hydrolases"/>
    <property type="match status" value="1"/>
</dbReference>
<name>A0A3P8CV09_9TREM</name>
<sequence>MDTRDPLQFTDELTKKKKLLQMSCRYETIRQYFCPNKIPVPNSGPFALLHMKAFAQQMCCSSADFTTPFNRITDVEADMHREDIRGGVALRANEIMMNATDLKSLNVTAEKLEPAITLSSLQHKSILEQLGVSICQEENEKLYTHFNLVSEKMIWIEQTPLLKAAQINVFFMEIICPDEKRPIDSRIPTPTDAQPLASLFLLNPRSDRGRLLQVDTGEEKTATIAMFAVAKYLEGYKVDILTTSVELSFPQSEEQRPLFELFGLTRAHNSQDNWDSDNCYTADIVYGSVDDFQCHILHQDFSSRSRRGKRTHVIVDEWANEDLILERKLKTLEESIPAKDDHTEHAEIMDELEKSGTLGTFTIMNKNQIRWKSVMALAAIRLRQIATGAALTVFTMGVGSTIGMGLITEG</sequence>
<accession>A0A3P8CV09</accession>
<keyword evidence="3" id="KW-1185">Reference proteome</keyword>
<dbReference type="GO" id="GO:0016020">
    <property type="term" value="C:membrane"/>
    <property type="evidence" value="ECO:0007669"/>
    <property type="project" value="InterPro"/>
</dbReference>
<dbReference type="GO" id="GO:0006605">
    <property type="term" value="P:protein targeting"/>
    <property type="evidence" value="ECO:0007669"/>
    <property type="project" value="InterPro"/>
</dbReference>
<dbReference type="Pfam" id="PF07517">
    <property type="entry name" value="SecA_DEAD"/>
    <property type="match status" value="1"/>
</dbReference>
<evidence type="ECO:0000313" key="2">
    <source>
        <dbReference type="EMBL" id="VDP22735.1"/>
    </source>
</evidence>
<dbReference type="AlphaFoldDB" id="A0A3P8CV09"/>
<reference evidence="2 3" key="1">
    <citation type="submission" date="2018-11" db="EMBL/GenBank/DDBJ databases">
        <authorList>
            <consortium name="Pathogen Informatics"/>
        </authorList>
    </citation>
    <scope>NUCLEOTIDE SEQUENCE [LARGE SCALE GENOMIC DNA]</scope>
    <source>
        <strain evidence="2 3">Egypt</strain>
    </source>
</reference>
<dbReference type="SUPFAM" id="SSF52540">
    <property type="entry name" value="P-loop containing nucleoside triphosphate hydrolases"/>
    <property type="match status" value="1"/>
</dbReference>
<protein>
    <recommendedName>
        <fullName evidence="1">SecA DEAD-like N-terminal domain-containing protein</fullName>
    </recommendedName>
</protein>
<dbReference type="OrthoDB" id="10067052at2759"/>
<dbReference type="EMBL" id="UZAN01001449">
    <property type="protein sequence ID" value="VDP22735.1"/>
    <property type="molecule type" value="Genomic_DNA"/>
</dbReference>
<organism evidence="2 3">
    <name type="scientific">Echinostoma caproni</name>
    <dbReference type="NCBI Taxonomy" id="27848"/>
    <lineage>
        <taxon>Eukaryota</taxon>
        <taxon>Metazoa</taxon>
        <taxon>Spiralia</taxon>
        <taxon>Lophotrochozoa</taxon>
        <taxon>Platyhelminthes</taxon>
        <taxon>Trematoda</taxon>
        <taxon>Digenea</taxon>
        <taxon>Plagiorchiida</taxon>
        <taxon>Echinostomata</taxon>
        <taxon>Echinostomatoidea</taxon>
        <taxon>Echinostomatidae</taxon>
        <taxon>Echinostoma</taxon>
    </lineage>
</organism>
<dbReference type="InterPro" id="IPR011115">
    <property type="entry name" value="SecA_DEAD"/>
</dbReference>
<dbReference type="PANTHER" id="PTHR30612">
    <property type="entry name" value="SECA INNER MEMBRANE COMPONENT OF SEC PROTEIN SECRETION SYSTEM"/>
    <property type="match status" value="1"/>
</dbReference>
<dbReference type="GO" id="GO:0005524">
    <property type="term" value="F:ATP binding"/>
    <property type="evidence" value="ECO:0007669"/>
    <property type="project" value="InterPro"/>
</dbReference>
<dbReference type="GO" id="GO:0017038">
    <property type="term" value="P:protein import"/>
    <property type="evidence" value="ECO:0007669"/>
    <property type="project" value="InterPro"/>
</dbReference>
<feature type="domain" description="SecA DEAD-like N-terminal" evidence="1">
    <location>
        <begin position="192"/>
        <end position="317"/>
    </location>
</feature>
<evidence type="ECO:0000259" key="1">
    <source>
        <dbReference type="Pfam" id="PF07517"/>
    </source>
</evidence>
<dbReference type="InterPro" id="IPR000185">
    <property type="entry name" value="SecA"/>
</dbReference>
<dbReference type="PANTHER" id="PTHR30612:SF0">
    <property type="entry name" value="CHLOROPLAST PROTEIN-TRANSPORTING ATPASE"/>
    <property type="match status" value="1"/>
</dbReference>
<dbReference type="Proteomes" id="UP000272942">
    <property type="component" value="Unassembled WGS sequence"/>
</dbReference>
<gene>
    <name evidence="2" type="ORF">ECPE_LOCUS443</name>
</gene>